<dbReference type="AlphaFoldDB" id="A0A1H1WSA5"/>
<dbReference type="CDD" id="cd03886">
    <property type="entry name" value="M20_Acy1"/>
    <property type="match status" value="1"/>
</dbReference>
<organism evidence="4 5">
    <name type="scientific">Brevibacterium siliguriense</name>
    <dbReference type="NCBI Taxonomy" id="1136497"/>
    <lineage>
        <taxon>Bacteria</taxon>
        <taxon>Bacillati</taxon>
        <taxon>Actinomycetota</taxon>
        <taxon>Actinomycetes</taxon>
        <taxon>Micrococcales</taxon>
        <taxon>Brevibacteriaceae</taxon>
        <taxon>Brevibacterium</taxon>
    </lineage>
</organism>
<dbReference type="Proteomes" id="UP000199597">
    <property type="component" value="Chromosome I"/>
</dbReference>
<evidence type="ECO:0000313" key="4">
    <source>
        <dbReference type="EMBL" id="SDS99974.1"/>
    </source>
</evidence>
<dbReference type="RefSeq" id="WP_092015758.1">
    <property type="nucleotide sequence ID" value="NZ_LT629766.1"/>
</dbReference>
<gene>
    <name evidence="4" type="ORF">SAMN04489752_3078</name>
</gene>
<protein>
    <submittedName>
        <fullName evidence="4">Hippurate hydrolase</fullName>
    </submittedName>
</protein>
<evidence type="ECO:0000256" key="1">
    <source>
        <dbReference type="ARBA" id="ARBA00022801"/>
    </source>
</evidence>
<reference evidence="5" key="1">
    <citation type="submission" date="2016-10" db="EMBL/GenBank/DDBJ databases">
        <authorList>
            <person name="Varghese N."/>
            <person name="Submissions S."/>
        </authorList>
    </citation>
    <scope>NUCLEOTIDE SEQUENCE [LARGE SCALE GENOMIC DNA]</scope>
    <source>
        <strain evidence="5">DSM 23676</strain>
    </source>
</reference>
<dbReference type="Pfam" id="PF01546">
    <property type="entry name" value="Peptidase_M20"/>
    <property type="match status" value="1"/>
</dbReference>
<feature type="binding site" evidence="2">
    <location>
        <position position="106"/>
    </location>
    <ligand>
        <name>Mn(2+)</name>
        <dbReference type="ChEBI" id="CHEBI:29035"/>
        <label>2</label>
    </ligand>
</feature>
<name>A0A1H1WSA5_9MICO</name>
<dbReference type="EMBL" id="LT629766">
    <property type="protein sequence ID" value="SDS99974.1"/>
    <property type="molecule type" value="Genomic_DNA"/>
</dbReference>
<dbReference type="InterPro" id="IPR036264">
    <property type="entry name" value="Bact_exopeptidase_dim_dom"/>
</dbReference>
<keyword evidence="2" id="KW-0464">Manganese</keyword>
<keyword evidence="5" id="KW-1185">Reference proteome</keyword>
<dbReference type="FunFam" id="3.30.70.360:FF:000001">
    <property type="entry name" value="N-acetyldiaminopimelate deacetylase"/>
    <property type="match status" value="1"/>
</dbReference>
<feature type="binding site" evidence="2">
    <location>
        <position position="108"/>
    </location>
    <ligand>
        <name>Mn(2+)</name>
        <dbReference type="ChEBI" id="CHEBI:29035"/>
        <label>2</label>
    </ligand>
</feature>
<proteinExistence type="predicted"/>
<keyword evidence="2" id="KW-0479">Metal-binding</keyword>
<feature type="binding site" evidence="2">
    <location>
        <position position="142"/>
    </location>
    <ligand>
        <name>Mn(2+)</name>
        <dbReference type="ChEBI" id="CHEBI:29035"/>
        <label>2</label>
    </ligand>
</feature>
<comment type="cofactor">
    <cofactor evidence="2">
        <name>Mn(2+)</name>
        <dbReference type="ChEBI" id="CHEBI:29035"/>
    </cofactor>
    <text evidence="2">The Mn(2+) ion enhances activity.</text>
</comment>
<dbReference type="InterPro" id="IPR002933">
    <property type="entry name" value="Peptidase_M20"/>
</dbReference>
<dbReference type="GO" id="GO:0046872">
    <property type="term" value="F:metal ion binding"/>
    <property type="evidence" value="ECO:0007669"/>
    <property type="project" value="UniProtKB-KW"/>
</dbReference>
<feature type="binding site" evidence="2">
    <location>
        <position position="371"/>
    </location>
    <ligand>
        <name>Mn(2+)</name>
        <dbReference type="ChEBI" id="CHEBI:29035"/>
        <label>2</label>
    </ligand>
</feature>
<dbReference type="PIRSF" id="PIRSF005962">
    <property type="entry name" value="Pept_M20D_amidohydro"/>
    <property type="match status" value="1"/>
</dbReference>
<sequence length="404" mass="42663">MHELLAAGRTLLPALQELRRDLHATPEIGLHLPRTQAAVISALADLDLEVTTGQDTTSVVAVLRGSHPDRLADAPAVLLRGDMDGLPLQEDTGEPFAATNGNMHACGHDLHTAGLVGAARMLHEHRDQLQGDVVFMFQPGEEGYNGASVMIDEGVLTAAGETAIAAFGVHVTTRPRGVVSTKTGTLQAGSNVLRVTIHGNGGHGSQPQAADDPVPALAELITACQNMITRRIETFDPIVMSITQLSASDAVNIIPASASFAATIRTLSKASLDIVRTRSRQLAEGIASAHGCTAEVDFEVQYPVTVNDEDETRWVLGEVSGLLGPDRVEELSQPIMPSEDFSFVLQRVPGTYMMLGAQPADVPDEEQADNHSPNVVFDDSVLGDQAALLAHLAIARLAKAAGTS</sequence>
<dbReference type="SUPFAM" id="SSF55031">
    <property type="entry name" value="Bacterial exopeptidase dimerisation domain"/>
    <property type="match status" value="1"/>
</dbReference>
<dbReference type="PANTHER" id="PTHR11014">
    <property type="entry name" value="PEPTIDASE M20 FAMILY MEMBER"/>
    <property type="match status" value="1"/>
</dbReference>
<dbReference type="Pfam" id="PF07687">
    <property type="entry name" value="M20_dimer"/>
    <property type="match status" value="1"/>
</dbReference>
<dbReference type="NCBIfam" id="TIGR01891">
    <property type="entry name" value="amidohydrolases"/>
    <property type="match status" value="1"/>
</dbReference>
<dbReference type="InterPro" id="IPR017439">
    <property type="entry name" value="Amidohydrolase"/>
</dbReference>
<dbReference type="OrthoDB" id="9777385at2"/>
<evidence type="ECO:0000256" key="2">
    <source>
        <dbReference type="PIRSR" id="PIRSR005962-1"/>
    </source>
</evidence>
<dbReference type="PANTHER" id="PTHR11014:SF63">
    <property type="entry name" value="METALLOPEPTIDASE, PUTATIVE (AFU_ORTHOLOGUE AFUA_6G09600)-RELATED"/>
    <property type="match status" value="1"/>
</dbReference>
<dbReference type="SUPFAM" id="SSF53187">
    <property type="entry name" value="Zn-dependent exopeptidases"/>
    <property type="match status" value="1"/>
</dbReference>
<dbReference type="Gene3D" id="3.40.630.10">
    <property type="entry name" value="Zn peptidases"/>
    <property type="match status" value="1"/>
</dbReference>
<feature type="domain" description="Peptidase M20 dimerisation" evidence="3">
    <location>
        <begin position="190"/>
        <end position="284"/>
    </location>
</feature>
<dbReference type="STRING" id="1136497.SAMN04489752_3078"/>
<keyword evidence="1 4" id="KW-0378">Hydrolase</keyword>
<dbReference type="GO" id="GO:0050118">
    <property type="term" value="F:N-acetyldiaminopimelate deacetylase activity"/>
    <property type="evidence" value="ECO:0007669"/>
    <property type="project" value="UniProtKB-ARBA"/>
</dbReference>
<evidence type="ECO:0000259" key="3">
    <source>
        <dbReference type="Pfam" id="PF07687"/>
    </source>
</evidence>
<dbReference type="InterPro" id="IPR011650">
    <property type="entry name" value="Peptidase_M20_dimer"/>
</dbReference>
<dbReference type="Gene3D" id="3.30.70.360">
    <property type="match status" value="1"/>
</dbReference>
<feature type="binding site" evidence="2">
    <location>
        <position position="170"/>
    </location>
    <ligand>
        <name>Mn(2+)</name>
        <dbReference type="ChEBI" id="CHEBI:29035"/>
        <label>2</label>
    </ligand>
</feature>
<dbReference type="GO" id="GO:0019877">
    <property type="term" value="P:diaminopimelate biosynthetic process"/>
    <property type="evidence" value="ECO:0007669"/>
    <property type="project" value="UniProtKB-ARBA"/>
</dbReference>
<accession>A0A1H1WSA5</accession>
<evidence type="ECO:0000313" key="5">
    <source>
        <dbReference type="Proteomes" id="UP000199597"/>
    </source>
</evidence>